<evidence type="ECO:0000313" key="1">
    <source>
        <dbReference type="EMBL" id="CAG8808536.1"/>
    </source>
</evidence>
<name>A0A9N9PCB4_9GLOM</name>
<proteinExistence type="predicted"/>
<accession>A0A9N9PCB4</accession>
<gene>
    <name evidence="1" type="ORF">CPELLU_LOCUS18399</name>
</gene>
<comment type="caution">
    <text evidence="1">The sequence shown here is derived from an EMBL/GenBank/DDBJ whole genome shotgun (WGS) entry which is preliminary data.</text>
</comment>
<sequence>NTESIPSPFQTIKNTSSFPLNIKNITYFLLDDEISSDVDDSESDRNEFIYNIHDLEKAISFKFRNKEIDNLVKFLITIKIEKDLVNEENLALELEQQIKDTFRTIIKAFFIPL</sequence>
<dbReference type="OrthoDB" id="2487502at2759"/>
<dbReference type="Proteomes" id="UP000789759">
    <property type="component" value="Unassembled WGS sequence"/>
</dbReference>
<dbReference type="AlphaFoldDB" id="A0A9N9PCB4"/>
<reference evidence="1" key="1">
    <citation type="submission" date="2021-06" db="EMBL/GenBank/DDBJ databases">
        <authorList>
            <person name="Kallberg Y."/>
            <person name="Tangrot J."/>
            <person name="Rosling A."/>
        </authorList>
    </citation>
    <scope>NUCLEOTIDE SEQUENCE</scope>
    <source>
        <strain evidence="1">FL966</strain>
    </source>
</reference>
<evidence type="ECO:0000313" key="2">
    <source>
        <dbReference type="Proteomes" id="UP000789759"/>
    </source>
</evidence>
<keyword evidence="2" id="KW-1185">Reference proteome</keyword>
<protein>
    <submittedName>
        <fullName evidence="1">23508_t:CDS:1</fullName>
    </submittedName>
</protein>
<dbReference type="EMBL" id="CAJVQA010036454">
    <property type="protein sequence ID" value="CAG8808536.1"/>
    <property type="molecule type" value="Genomic_DNA"/>
</dbReference>
<organism evidence="1 2">
    <name type="scientific">Cetraspora pellucida</name>
    <dbReference type="NCBI Taxonomy" id="1433469"/>
    <lineage>
        <taxon>Eukaryota</taxon>
        <taxon>Fungi</taxon>
        <taxon>Fungi incertae sedis</taxon>
        <taxon>Mucoromycota</taxon>
        <taxon>Glomeromycotina</taxon>
        <taxon>Glomeromycetes</taxon>
        <taxon>Diversisporales</taxon>
        <taxon>Gigasporaceae</taxon>
        <taxon>Cetraspora</taxon>
    </lineage>
</organism>
<feature type="non-terminal residue" evidence="1">
    <location>
        <position position="1"/>
    </location>
</feature>